<dbReference type="PANTHER" id="PTHR11358:SF41">
    <property type="entry name" value="ARGINASE"/>
    <property type="match status" value="1"/>
</dbReference>
<name>A0ABX5NWH3_9HYPH</name>
<accession>A0ABX5NWH3</accession>
<dbReference type="InterPro" id="IPR023696">
    <property type="entry name" value="Ureohydrolase_dom_sf"/>
</dbReference>
<evidence type="ECO:0000313" key="2">
    <source>
        <dbReference type="Proteomes" id="UP000247536"/>
    </source>
</evidence>
<proteinExistence type="predicted"/>
<organism evidence="1 2">
    <name type="scientific">Rhizobium wuzhouense</name>
    <dbReference type="NCBI Taxonomy" id="1986026"/>
    <lineage>
        <taxon>Bacteria</taxon>
        <taxon>Pseudomonadati</taxon>
        <taxon>Pseudomonadota</taxon>
        <taxon>Alphaproteobacteria</taxon>
        <taxon>Hyphomicrobiales</taxon>
        <taxon>Rhizobiaceae</taxon>
        <taxon>Rhizobium/Agrobacterium group</taxon>
        <taxon>Rhizobium</taxon>
    </lineage>
</organism>
<dbReference type="PANTHER" id="PTHR11358">
    <property type="entry name" value="ARGINASE/AGMATINASE"/>
    <property type="match status" value="1"/>
</dbReference>
<evidence type="ECO:0000313" key="1">
    <source>
        <dbReference type="EMBL" id="PYB74217.1"/>
    </source>
</evidence>
<reference evidence="1 2" key="1">
    <citation type="submission" date="2018-06" db="EMBL/GenBank/DDBJ databases">
        <title>Rhizobium wuzhouense sp. nov., isolated from roots of Oryza officinalis.</title>
        <authorList>
            <person name="Yuan T."/>
        </authorList>
    </citation>
    <scope>NUCLEOTIDE SEQUENCE [LARGE SCALE GENOMIC DNA]</scope>
    <source>
        <strain evidence="1 2">W44</strain>
    </source>
</reference>
<dbReference type="Gene3D" id="3.40.800.10">
    <property type="entry name" value="Ureohydrolase domain"/>
    <property type="match status" value="1"/>
</dbReference>
<dbReference type="SUPFAM" id="SSF52768">
    <property type="entry name" value="Arginase/deacetylase"/>
    <property type="match status" value="1"/>
</dbReference>
<protein>
    <submittedName>
        <fullName evidence="1">Arginase</fullName>
    </submittedName>
</protein>
<dbReference type="Proteomes" id="UP000247536">
    <property type="component" value="Unassembled WGS sequence"/>
</dbReference>
<keyword evidence="2" id="KW-1185">Reference proteome</keyword>
<comment type="caution">
    <text evidence="1">The sequence shown here is derived from an EMBL/GenBank/DDBJ whole genome shotgun (WGS) entry which is preliminary data.</text>
</comment>
<gene>
    <name evidence="1" type="ORF">DMY87_11050</name>
</gene>
<dbReference type="InterPro" id="IPR006035">
    <property type="entry name" value="Ureohydrolase"/>
</dbReference>
<dbReference type="EMBL" id="QJRY01000003">
    <property type="protein sequence ID" value="PYB74217.1"/>
    <property type="molecule type" value="Genomic_DNA"/>
</dbReference>
<sequence>MNLLLLHLDDALELQPDFRSAAEKSGAREMNEKVLGQTIRLWSRRGPLDSLKRRLACRAPTPPWHPRLCFMGSGDFHHVSALLIQEAADAIAKPLTVVHIDNHPDWVHFRDGIHCGSWVGSALTHWNVHKVITLGVCSDDLRSPERKGANLGLLATGRLEVFPYEHAPSVVRQHYGEGASYRQRGMHLNWVQMLDFSEEMFIERLLSRIATDAVYITIDKDVLCAEDAATNWDQGRLRLATVLRLIREVGRRHQVAGADVIGDYSRPRYRGSLVTQALKRGEILIDQPWVGPDPKRASAINASTNLSLMHVLMEVMG</sequence>